<dbReference type="SMART" id="SM00470">
    <property type="entry name" value="ParB"/>
    <property type="match status" value="1"/>
</dbReference>
<dbReference type="InterPro" id="IPR036086">
    <property type="entry name" value="ParB/Sulfiredoxin_sf"/>
</dbReference>
<dbReference type="Proteomes" id="UP000179001">
    <property type="component" value="Unassembled WGS sequence"/>
</dbReference>
<organism evidence="6 7">
    <name type="scientific">Candidatus Falkowbacteria bacterium RIFOXYC2_FULL_36_12</name>
    <dbReference type="NCBI Taxonomy" id="1798002"/>
    <lineage>
        <taxon>Bacteria</taxon>
        <taxon>Candidatus Falkowiibacteriota</taxon>
    </lineage>
</organism>
<dbReference type="SUPFAM" id="SSF110849">
    <property type="entry name" value="ParB/Sulfiredoxin"/>
    <property type="match status" value="1"/>
</dbReference>
<evidence type="ECO:0000256" key="4">
    <source>
        <dbReference type="SAM" id="MobiDB-lite"/>
    </source>
</evidence>
<dbReference type="GO" id="GO:0007059">
    <property type="term" value="P:chromosome segregation"/>
    <property type="evidence" value="ECO:0007669"/>
    <property type="project" value="UniProtKB-KW"/>
</dbReference>
<gene>
    <name evidence="6" type="ORF">A2478_05435</name>
</gene>
<comment type="caution">
    <text evidence="6">The sequence shown here is derived from an EMBL/GenBank/DDBJ whole genome shotgun (WGS) entry which is preliminary data.</text>
</comment>
<comment type="similarity">
    <text evidence="1">Belongs to the ParB family.</text>
</comment>
<feature type="domain" description="HTH cro/C1-type" evidence="5">
    <location>
        <begin position="146"/>
        <end position="172"/>
    </location>
</feature>
<dbReference type="Pfam" id="PF02195">
    <property type="entry name" value="ParB_N"/>
    <property type="match status" value="1"/>
</dbReference>
<dbReference type="InterPro" id="IPR001387">
    <property type="entry name" value="Cro/C1-type_HTH"/>
</dbReference>
<dbReference type="Pfam" id="PF23552">
    <property type="entry name" value="ParB_C"/>
    <property type="match status" value="1"/>
</dbReference>
<evidence type="ECO:0000313" key="7">
    <source>
        <dbReference type="Proteomes" id="UP000179001"/>
    </source>
</evidence>
<dbReference type="Gene3D" id="3.90.1530.30">
    <property type="match status" value="1"/>
</dbReference>
<evidence type="ECO:0000256" key="1">
    <source>
        <dbReference type="ARBA" id="ARBA00006295"/>
    </source>
</evidence>
<sequence>MSKMSGLGRGLGSLIPNRKVAEEAVSHEHKEFLVEDSDRILNIPVGQIDLNPMQPRQTFDHEQLEELINSIKRYGIIQPLVVTKKDNQFELIAGERRLRSAKILELKTVPCIVREADELEKLELALIENIQRSNLNPIEEALAYEKLINEFNLTQEDVADKVGKSRSTIANMVRVLSLPEAVQKALIDKKITEGHARVIAGFDSEEEQLRFLEQISNYNFTVRDAEKQSRQLRNKTGHRRSFDPETESIKEQLREALSTRVDVRKKAGKGQIIINFYSEEEYNDIIRRIIK</sequence>
<dbReference type="PANTHER" id="PTHR33375:SF1">
    <property type="entry name" value="CHROMOSOME-PARTITIONING PROTEIN PARB-RELATED"/>
    <property type="match status" value="1"/>
</dbReference>
<feature type="compositionally biased region" description="Basic residues" evidence="4">
    <location>
        <begin position="230"/>
        <end position="239"/>
    </location>
</feature>
<evidence type="ECO:0000256" key="2">
    <source>
        <dbReference type="ARBA" id="ARBA00022829"/>
    </source>
</evidence>
<evidence type="ECO:0000259" key="5">
    <source>
        <dbReference type="PROSITE" id="PS50943"/>
    </source>
</evidence>
<dbReference type="PROSITE" id="PS50943">
    <property type="entry name" value="HTH_CROC1"/>
    <property type="match status" value="1"/>
</dbReference>
<evidence type="ECO:0000256" key="3">
    <source>
        <dbReference type="ARBA" id="ARBA00023125"/>
    </source>
</evidence>
<keyword evidence="2" id="KW-0159">Chromosome partition</keyword>
<proteinExistence type="inferred from homology"/>
<dbReference type="InterPro" id="IPR050336">
    <property type="entry name" value="Chromosome_partition/occlusion"/>
</dbReference>
<dbReference type="InterPro" id="IPR041468">
    <property type="entry name" value="HTH_ParB/Spo0J"/>
</dbReference>
<dbReference type="SUPFAM" id="SSF109709">
    <property type="entry name" value="KorB DNA-binding domain-like"/>
    <property type="match status" value="1"/>
</dbReference>
<dbReference type="CDD" id="cd16393">
    <property type="entry name" value="SPO0J_N"/>
    <property type="match status" value="1"/>
</dbReference>
<dbReference type="AlphaFoldDB" id="A0A1F5SYU4"/>
<dbReference type="STRING" id="1798002.A2478_05435"/>
<dbReference type="NCBIfam" id="TIGR00180">
    <property type="entry name" value="parB_part"/>
    <property type="match status" value="1"/>
</dbReference>
<accession>A0A1F5SYU4</accession>
<dbReference type="Gene3D" id="1.10.10.2830">
    <property type="match status" value="1"/>
</dbReference>
<protein>
    <recommendedName>
        <fullName evidence="5">HTH cro/C1-type domain-containing protein</fullName>
    </recommendedName>
</protein>
<dbReference type="InterPro" id="IPR004437">
    <property type="entry name" value="ParB/RepB/Spo0J"/>
</dbReference>
<dbReference type="FunFam" id="3.90.1530.30:FF:000001">
    <property type="entry name" value="Chromosome partitioning protein ParB"/>
    <property type="match status" value="1"/>
</dbReference>
<dbReference type="Pfam" id="PF17762">
    <property type="entry name" value="HTH_ParB"/>
    <property type="match status" value="1"/>
</dbReference>
<dbReference type="FunFam" id="1.10.10.2830:FF:000001">
    <property type="entry name" value="Chromosome partitioning protein ParB"/>
    <property type="match status" value="1"/>
</dbReference>
<dbReference type="GO" id="GO:0003677">
    <property type="term" value="F:DNA binding"/>
    <property type="evidence" value="ECO:0007669"/>
    <property type="project" value="UniProtKB-KW"/>
</dbReference>
<dbReference type="InterPro" id="IPR057240">
    <property type="entry name" value="ParB_dimer_C"/>
</dbReference>
<dbReference type="InterPro" id="IPR003115">
    <property type="entry name" value="ParB_N"/>
</dbReference>
<dbReference type="GO" id="GO:0045881">
    <property type="term" value="P:positive regulation of sporulation resulting in formation of a cellular spore"/>
    <property type="evidence" value="ECO:0007669"/>
    <property type="project" value="TreeGrafter"/>
</dbReference>
<keyword evidence="3" id="KW-0238">DNA-binding</keyword>
<reference evidence="6 7" key="1">
    <citation type="journal article" date="2016" name="Nat. Commun.">
        <title>Thousands of microbial genomes shed light on interconnected biogeochemical processes in an aquifer system.</title>
        <authorList>
            <person name="Anantharaman K."/>
            <person name="Brown C.T."/>
            <person name="Hug L.A."/>
            <person name="Sharon I."/>
            <person name="Castelle C.J."/>
            <person name="Probst A.J."/>
            <person name="Thomas B.C."/>
            <person name="Singh A."/>
            <person name="Wilkins M.J."/>
            <person name="Karaoz U."/>
            <person name="Brodie E.L."/>
            <person name="Williams K.H."/>
            <person name="Hubbard S.S."/>
            <person name="Banfield J.F."/>
        </authorList>
    </citation>
    <scope>NUCLEOTIDE SEQUENCE [LARGE SCALE GENOMIC DNA]</scope>
</reference>
<feature type="region of interest" description="Disordered" evidence="4">
    <location>
        <begin position="227"/>
        <end position="247"/>
    </location>
</feature>
<dbReference type="EMBL" id="MFGJ01000007">
    <property type="protein sequence ID" value="OGF31895.1"/>
    <property type="molecule type" value="Genomic_DNA"/>
</dbReference>
<evidence type="ECO:0000313" key="6">
    <source>
        <dbReference type="EMBL" id="OGF31895.1"/>
    </source>
</evidence>
<dbReference type="PANTHER" id="PTHR33375">
    <property type="entry name" value="CHROMOSOME-PARTITIONING PROTEIN PARB-RELATED"/>
    <property type="match status" value="1"/>
</dbReference>
<dbReference type="GO" id="GO:0005694">
    <property type="term" value="C:chromosome"/>
    <property type="evidence" value="ECO:0007669"/>
    <property type="project" value="TreeGrafter"/>
</dbReference>
<name>A0A1F5SYU4_9BACT</name>